<keyword evidence="6" id="KW-1185">Reference proteome</keyword>
<keyword evidence="3" id="KW-0472">Membrane</keyword>
<dbReference type="AlphaFoldDB" id="A0A4R2BHZ5"/>
<comment type="subcellular location">
    <subcellularLocation>
        <location evidence="1">Membrane</location>
    </subcellularLocation>
</comment>
<feature type="transmembrane region" description="Helical" evidence="3">
    <location>
        <begin position="197"/>
        <end position="216"/>
    </location>
</feature>
<name>A0A4R2BHZ5_9BACI</name>
<feature type="transmembrane region" description="Helical" evidence="3">
    <location>
        <begin position="273"/>
        <end position="292"/>
    </location>
</feature>
<dbReference type="InterPro" id="IPR052734">
    <property type="entry name" value="Nod_factor_acetyltransferase"/>
</dbReference>
<keyword evidence="3" id="KW-0812">Transmembrane</keyword>
<feature type="transmembrane region" description="Helical" evidence="3">
    <location>
        <begin position="236"/>
        <end position="261"/>
    </location>
</feature>
<sequence length="370" mass="42705">MKLKRIPWFDNIKGLLIFLVVFGHAIEVYRHTAGNESVKYLYDVIYFFHMPLFIIISGYFYRPNKFDRVVKLLSVFFIWQLVHGILSKLIKEQAILTLTPEGRIFSIFEPYWTMWYLLGIVVWSVVTPYFLKLKHPVLISIGLALLISYAENVTGWFSLRKLVNFYPYFLIGYLLSEKQILHTLSEKAKGLKSPVRWTALAVLLVYLGGMLYYTQIPKGTEFLFMRESYSYFEWSFIKGAAFHVALYGLVVLLSISLFFLVPMNKKIPFFNHIGIYSVFVYLIHTNIIRVFRPMMPEEAAKNPALVISVGLLFALVLCWAVSLPIVRAVFKPLVEPSLNWLFKKDDTTSADGKIPAMKSALTDNGLTESK</sequence>
<feature type="transmembrane region" description="Helical" evidence="3">
    <location>
        <begin position="138"/>
        <end position="159"/>
    </location>
</feature>
<feature type="transmembrane region" description="Helical" evidence="3">
    <location>
        <begin position="40"/>
        <end position="60"/>
    </location>
</feature>
<evidence type="ECO:0000256" key="3">
    <source>
        <dbReference type="SAM" id="Phobius"/>
    </source>
</evidence>
<evidence type="ECO:0000256" key="1">
    <source>
        <dbReference type="ARBA" id="ARBA00004370"/>
    </source>
</evidence>
<dbReference type="GO" id="GO:0016747">
    <property type="term" value="F:acyltransferase activity, transferring groups other than amino-acyl groups"/>
    <property type="evidence" value="ECO:0007669"/>
    <property type="project" value="InterPro"/>
</dbReference>
<keyword evidence="5" id="KW-0808">Transferase</keyword>
<gene>
    <name evidence="5" type="ORF">EV146_103251</name>
</gene>
<protein>
    <submittedName>
        <fullName evidence="5">Fucose 4-O-acetylase-like acetyltransferase</fullName>
    </submittedName>
</protein>
<evidence type="ECO:0000313" key="6">
    <source>
        <dbReference type="Proteomes" id="UP000295689"/>
    </source>
</evidence>
<comment type="similarity">
    <text evidence="2">Belongs to the acyltransferase 3 family.</text>
</comment>
<dbReference type="Proteomes" id="UP000295689">
    <property type="component" value="Unassembled WGS sequence"/>
</dbReference>
<proteinExistence type="inferred from homology"/>
<reference evidence="5 6" key="1">
    <citation type="journal article" date="2015" name="Stand. Genomic Sci.">
        <title>Genomic Encyclopedia of Bacterial and Archaeal Type Strains, Phase III: the genomes of soil and plant-associated and newly described type strains.</title>
        <authorList>
            <person name="Whitman W.B."/>
            <person name="Woyke T."/>
            <person name="Klenk H.P."/>
            <person name="Zhou Y."/>
            <person name="Lilburn T.G."/>
            <person name="Beck B.J."/>
            <person name="De Vos P."/>
            <person name="Vandamme P."/>
            <person name="Eisen J.A."/>
            <person name="Garrity G."/>
            <person name="Hugenholtz P."/>
            <person name="Kyrpides N.C."/>
        </authorList>
    </citation>
    <scope>NUCLEOTIDE SEQUENCE [LARGE SCALE GENOMIC DNA]</scope>
    <source>
        <strain evidence="5 6">CV53</strain>
    </source>
</reference>
<dbReference type="PANTHER" id="PTHR37312:SF1">
    <property type="entry name" value="MEMBRANE-BOUND ACYLTRANSFERASE YKRP-RELATED"/>
    <property type="match status" value="1"/>
</dbReference>
<feature type="domain" description="Acyltransferase 3" evidence="4">
    <location>
        <begin position="7"/>
        <end position="322"/>
    </location>
</feature>
<dbReference type="EMBL" id="SLVV01000003">
    <property type="protein sequence ID" value="TCN26728.1"/>
    <property type="molecule type" value="Genomic_DNA"/>
</dbReference>
<dbReference type="InterPro" id="IPR002656">
    <property type="entry name" value="Acyl_transf_3_dom"/>
</dbReference>
<organism evidence="5 6">
    <name type="scientific">Mesobacillus foraminis</name>
    <dbReference type="NCBI Taxonomy" id="279826"/>
    <lineage>
        <taxon>Bacteria</taxon>
        <taxon>Bacillati</taxon>
        <taxon>Bacillota</taxon>
        <taxon>Bacilli</taxon>
        <taxon>Bacillales</taxon>
        <taxon>Bacillaceae</taxon>
        <taxon>Mesobacillus</taxon>
    </lineage>
</organism>
<feature type="transmembrane region" description="Helical" evidence="3">
    <location>
        <begin position="304"/>
        <end position="326"/>
    </location>
</feature>
<comment type="caution">
    <text evidence="5">The sequence shown here is derived from an EMBL/GenBank/DDBJ whole genome shotgun (WGS) entry which is preliminary data.</text>
</comment>
<evidence type="ECO:0000313" key="5">
    <source>
        <dbReference type="EMBL" id="TCN26728.1"/>
    </source>
</evidence>
<dbReference type="PANTHER" id="PTHR37312">
    <property type="entry name" value="MEMBRANE-BOUND ACYLTRANSFERASE YKRP-RELATED"/>
    <property type="match status" value="1"/>
</dbReference>
<keyword evidence="3" id="KW-1133">Transmembrane helix</keyword>
<evidence type="ECO:0000256" key="2">
    <source>
        <dbReference type="ARBA" id="ARBA00007400"/>
    </source>
</evidence>
<dbReference type="Pfam" id="PF01757">
    <property type="entry name" value="Acyl_transf_3"/>
    <property type="match status" value="1"/>
</dbReference>
<accession>A0A4R2BHZ5</accession>
<feature type="transmembrane region" description="Helical" evidence="3">
    <location>
        <begin position="110"/>
        <end position="131"/>
    </location>
</feature>
<evidence type="ECO:0000259" key="4">
    <source>
        <dbReference type="Pfam" id="PF01757"/>
    </source>
</evidence>